<dbReference type="EMBL" id="CP147248">
    <property type="protein sequence ID" value="WYJ85271.1"/>
    <property type="molecule type" value="Genomic_DNA"/>
</dbReference>
<dbReference type="InterPro" id="IPR050250">
    <property type="entry name" value="Macrolide_Exporter_MacB"/>
</dbReference>
<evidence type="ECO:0000256" key="5">
    <source>
        <dbReference type="ARBA" id="ARBA00023136"/>
    </source>
</evidence>
<gene>
    <name evidence="9" type="ORF">A5866_000347</name>
</gene>
<evidence type="ECO:0000256" key="3">
    <source>
        <dbReference type="ARBA" id="ARBA00022692"/>
    </source>
</evidence>
<dbReference type="PANTHER" id="PTHR30572:SF9">
    <property type="entry name" value="ABC TRANSPORTER PERMEASE PROTEIN"/>
    <property type="match status" value="1"/>
</dbReference>
<protein>
    <recommendedName>
        <fullName evidence="8">ABC3 transporter permease C-terminal domain-containing protein</fullName>
    </recommendedName>
</protein>
<feature type="region of interest" description="Disordered" evidence="6">
    <location>
        <begin position="65"/>
        <end position="86"/>
    </location>
</feature>
<feature type="region of interest" description="Disordered" evidence="6">
    <location>
        <begin position="419"/>
        <end position="452"/>
    </location>
</feature>
<dbReference type="PANTHER" id="PTHR30572">
    <property type="entry name" value="MEMBRANE COMPONENT OF TRANSPORTER-RELATED"/>
    <property type="match status" value="1"/>
</dbReference>
<accession>A0ABZ2T1S4</accession>
<dbReference type="InterPro" id="IPR003838">
    <property type="entry name" value="ABC3_permease_C"/>
</dbReference>
<keyword evidence="2" id="KW-1003">Cell membrane</keyword>
<feature type="transmembrane region" description="Helical" evidence="7">
    <location>
        <begin position="476"/>
        <end position="501"/>
    </location>
</feature>
<feature type="compositionally biased region" description="Basic and acidic residues" evidence="6">
    <location>
        <begin position="65"/>
        <end position="80"/>
    </location>
</feature>
<evidence type="ECO:0000256" key="7">
    <source>
        <dbReference type="SAM" id="Phobius"/>
    </source>
</evidence>
<comment type="subcellular location">
    <subcellularLocation>
        <location evidence="1">Cell membrane</location>
        <topology evidence="1">Multi-pass membrane protein</topology>
    </subcellularLocation>
</comment>
<evidence type="ECO:0000256" key="6">
    <source>
        <dbReference type="SAM" id="MobiDB-lite"/>
    </source>
</evidence>
<sequence>MDFMKRALLSMKAKKGRTLLLCAVFSAILIFVLAGLTIQSAALSATENAKKSVGATVTLSANREAAMKKSEGDGSKEKPDPSSFSLTPVSLADAQKIAELKNVKSYSFLSSSSAGAGEGITPISNEAEDETITDGTNADQADAGIGEKTQEDGRMGGGPMENMSQSDFQVRGVMNLSMLSDFSEGVAELIDGETISETDEETNNVVIEQSLAEANELKVGSTFKITDPQESTKTYELKVKGIYKTSENGDSMGMMFNFLNPANTLYTSYTLANTLKGDDAKDTIDSASYTLNDPKQMDAFTESAEKLIDTESFSLQTNDQAYQQMLQPLNNVSSFAKNIVILVAIAGIIILTLIVMMTIRERRYEIGVLLSLGESRFKVILQFFSEIIFCMFFALVIATFSGNIVGNVVGEQLISQQTEDVQQPSNEQGQPTKMGAGENQGPGRPDQGGINGIGASSKESAEAIKELNISVQPKEIALLTVLGLLISFFSIVLSSVGILWLQPKKILTT</sequence>
<dbReference type="Pfam" id="PF02687">
    <property type="entry name" value="FtsX"/>
    <property type="match status" value="1"/>
</dbReference>
<evidence type="ECO:0000256" key="4">
    <source>
        <dbReference type="ARBA" id="ARBA00022989"/>
    </source>
</evidence>
<evidence type="ECO:0000313" key="10">
    <source>
        <dbReference type="Proteomes" id="UP000195080"/>
    </source>
</evidence>
<evidence type="ECO:0000259" key="8">
    <source>
        <dbReference type="Pfam" id="PF02687"/>
    </source>
</evidence>
<evidence type="ECO:0000313" key="9">
    <source>
        <dbReference type="EMBL" id="WYJ85271.1"/>
    </source>
</evidence>
<feature type="region of interest" description="Disordered" evidence="6">
    <location>
        <begin position="134"/>
        <end position="164"/>
    </location>
</feature>
<feature type="compositionally biased region" description="Polar residues" evidence="6">
    <location>
        <begin position="419"/>
        <end position="431"/>
    </location>
</feature>
<keyword evidence="10" id="KW-1185">Reference proteome</keyword>
<reference evidence="10" key="1">
    <citation type="submission" date="2017-05" db="EMBL/GenBank/DDBJ databases">
        <title>The Genome Sequence of EEnterococcus faecalis 9F2_4866.</title>
        <authorList>
            <consortium name="The Broad Institute Genomics Platform"/>
            <consortium name="The Broad Institute Genomic Center for Infectious Diseases"/>
            <person name="Earl A."/>
            <person name="Manson A."/>
            <person name="Schwartman J."/>
            <person name="Gilmore M."/>
            <person name="Abouelleil A."/>
            <person name="Cao P."/>
            <person name="Chapman S."/>
            <person name="Cusick C."/>
            <person name="Shea T."/>
            <person name="Young S."/>
            <person name="Neafsey D."/>
            <person name="Nusbaum C."/>
            <person name="Birren B."/>
        </authorList>
    </citation>
    <scope>NUCLEOTIDE SEQUENCE [LARGE SCALE GENOMIC DNA]</scope>
    <source>
        <strain evidence="10">12C11_DIV0727</strain>
    </source>
</reference>
<evidence type="ECO:0000256" key="2">
    <source>
        <dbReference type="ARBA" id="ARBA00022475"/>
    </source>
</evidence>
<dbReference type="RefSeq" id="WP_086444555.1">
    <property type="nucleotide sequence ID" value="NZ_CP147248.1"/>
</dbReference>
<feature type="transmembrane region" description="Helical" evidence="7">
    <location>
        <begin position="379"/>
        <end position="400"/>
    </location>
</feature>
<name>A0ABZ2T1S4_9ENTE</name>
<reference evidence="9 10" key="2">
    <citation type="submission" date="2024-03" db="EMBL/GenBank/DDBJ databases">
        <title>The Genome Sequence of Enterococcus sp. DIV0727d.</title>
        <authorList>
            <consortium name="The Broad Institute Genomics Platform"/>
            <consortium name="The Broad Institute Microbial Omics Core"/>
            <consortium name="The Broad Institute Genomic Center for Infectious Diseases"/>
            <person name="Earl A."/>
            <person name="Manson A."/>
            <person name="Gilmore M."/>
            <person name="Schwartman J."/>
            <person name="Shea T."/>
            <person name="Abouelleil A."/>
            <person name="Cao P."/>
            <person name="Chapman S."/>
            <person name="Cusick C."/>
            <person name="Young S."/>
            <person name="Neafsey D."/>
            <person name="Nusbaum C."/>
            <person name="Birren B."/>
        </authorList>
    </citation>
    <scope>NUCLEOTIDE SEQUENCE [LARGE SCALE GENOMIC DNA]</scope>
    <source>
        <strain evidence="9 10">12C11_DIV0727</strain>
    </source>
</reference>
<evidence type="ECO:0000256" key="1">
    <source>
        <dbReference type="ARBA" id="ARBA00004651"/>
    </source>
</evidence>
<feature type="transmembrane region" description="Helical" evidence="7">
    <location>
        <begin position="339"/>
        <end position="359"/>
    </location>
</feature>
<keyword evidence="3 7" id="KW-0812">Transmembrane</keyword>
<proteinExistence type="predicted"/>
<dbReference type="Proteomes" id="UP000195080">
    <property type="component" value="Chromosome"/>
</dbReference>
<organism evidence="9 10">
    <name type="scientific">Candidatus Enterococcus lemimoniae</name>
    <dbReference type="NCBI Taxonomy" id="1834167"/>
    <lineage>
        <taxon>Bacteria</taxon>
        <taxon>Bacillati</taxon>
        <taxon>Bacillota</taxon>
        <taxon>Bacilli</taxon>
        <taxon>Lactobacillales</taxon>
        <taxon>Enterococcaceae</taxon>
        <taxon>Enterococcus</taxon>
    </lineage>
</organism>
<feature type="domain" description="ABC3 transporter permease C-terminal" evidence="8">
    <location>
        <begin position="339"/>
        <end position="413"/>
    </location>
</feature>
<keyword evidence="4 7" id="KW-1133">Transmembrane helix</keyword>
<keyword evidence="5 7" id="KW-0472">Membrane</keyword>